<dbReference type="EMBL" id="LAZR01007855">
    <property type="protein sequence ID" value="KKM82496.1"/>
    <property type="molecule type" value="Genomic_DNA"/>
</dbReference>
<accession>A0A0F9L5E2</accession>
<evidence type="ECO:0000256" key="1">
    <source>
        <dbReference type="SAM" id="MobiDB-lite"/>
    </source>
</evidence>
<comment type="caution">
    <text evidence="2">The sequence shown here is derived from an EMBL/GenBank/DDBJ whole genome shotgun (WGS) entry which is preliminary data.</text>
</comment>
<evidence type="ECO:0000313" key="2">
    <source>
        <dbReference type="EMBL" id="KKM82496.1"/>
    </source>
</evidence>
<feature type="non-terminal residue" evidence="2">
    <location>
        <position position="21"/>
    </location>
</feature>
<name>A0A0F9L5E2_9ZZZZ</name>
<gene>
    <name evidence="2" type="ORF">LCGC14_1318980</name>
</gene>
<organism evidence="2">
    <name type="scientific">marine sediment metagenome</name>
    <dbReference type="NCBI Taxonomy" id="412755"/>
    <lineage>
        <taxon>unclassified sequences</taxon>
        <taxon>metagenomes</taxon>
        <taxon>ecological metagenomes</taxon>
    </lineage>
</organism>
<protein>
    <submittedName>
        <fullName evidence="2">Uncharacterized protein</fullName>
    </submittedName>
</protein>
<feature type="region of interest" description="Disordered" evidence="1">
    <location>
        <begin position="1"/>
        <end position="21"/>
    </location>
</feature>
<sequence length="21" mass="2045">MVDSRFTNGGSAGAGVLLVGH</sequence>
<proteinExistence type="predicted"/>
<dbReference type="AlphaFoldDB" id="A0A0F9L5E2"/>
<reference evidence="2" key="1">
    <citation type="journal article" date="2015" name="Nature">
        <title>Complex archaea that bridge the gap between prokaryotes and eukaryotes.</title>
        <authorList>
            <person name="Spang A."/>
            <person name="Saw J.H."/>
            <person name="Jorgensen S.L."/>
            <person name="Zaremba-Niedzwiedzka K."/>
            <person name="Martijn J."/>
            <person name="Lind A.E."/>
            <person name="van Eijk R."/>
            <person name="Schleper C."/>
            <person name="Guy L."/>
            <person name="Ettema T.J."/>
        </authorList>
    </citation>
    <scope>NUCLEOTIDE SEQUENCE</scope>
</reference>